<protein>
    <submittedName>
        <fullName evidence="1">Uncharacterized protein</fullName>
    </submittedName>
</protein>
<proteinExistence type="predicted"/>
<reference evidence="1 2" key="1">
    <citation type="submission" date="2017-11" db="EMBL/GenBank/DDBJ databases">
        <title>De novo assembly and phasing of dikaryotic genomes from two isolates of Puccinia coronata f. sp. avenae, the causal agent of oat crown rust.</title>
        <authorList>
            <person name="Miller M.E."/>
            <person name="Zhang Y."/>
            <person name="Omidvar V."/>
            <person name="Sperschneider J."/>
            <person name="Schwessinger B."/>
            <person name="Raley C."/>
            <person name="Palmer J.M."/>
            <person name="Garnica D."/>
            <person name="Upadhyaya N."/>
            <person name="Rathjen J."/>
            <person name="Taylor J.M."/>
            <person name="Park R.F."/>
            <person name="Dodds P.N."/>
            <person name="Hirsch C.D."/>
            <person name="Kianian S.F."/>
            <person name="Figueroa M."/>
        </authorList>
    </citation>
    <scope>NUCLEOTIDE SEQUENCE [LARGE SCALE GENOMIC DNA]</scope>
    <source>
        <strain evidence="1">12NC29</strain>
    </source>
</reference>
<dbReference type="EMBL" id="PGCJ01000205">
    <property type="protein sequence ID" value="PLW38591.1"/>
    <property type="molecule type" value="Genomic_DNA"/>
</dbReference>
<sequence length="553" mass="63029">MSLQNNVPDFFSRILNISQSASEISIATQNDPIFQKFSSSPMLSEDEEDEGMWFVVNQSMDSLFGVDNIKTNIRRGNYGIELVLEYLKTAWEHPLWQHDELLVIKLECIYECFEEAGGVLTKETPKNLPPKPKTTCFTTALRIQSSSATVEPHKWSFLRVNLKMLKPIGNQPIHSYFLLKRPHEYNNAHLEQEPQPKKKTVQIMCPGLNDHTWKRPRSTHKIEEFIKGSPSPYHGAPPQHEVCFELFGTTKESELTDNQTKKLLQTLESKSTWFIKRHNATSGIFSLQCESFIKVLPGDDTTVCKQCELLKQENSLKKAINTKYATNDNIKFIPAGLMKRDLFQSKLISFEELCQINSLLEKQLKAGNSEFWTTLAIQAKRGFFKDKDSFQGLVKAVAVRTERKNAGKKLNGMRFDSYFESFLTTMAAMSPAAAKYFRDNFASRSLRGMRYKRLKTGGQIEDGIVLSNFERVAGYIQELGYNRPLVLASDQTVCVKLLRSHNGHLVGAQGGDIPFSDLHELSELVKKVTSNDKLCSKVCISHYMSKLDQEMHR</sequence>
<dbReference type="AlphaFoldDB" id="A0A2N5ULF3"/>
<name>A0A2N5ULF3_9BASI</name>
<dbReference type="OrthoDB" id="2507437at2759"/>
<comment type="caution">
    <text evidence="1">The sequence shown here is derived from an EMBL/GenBank/DDBJ whole genome shotgun (WGS) entry which is preliminary data.</text>
</comment>
<keyword evidence="2" id="KW-1185">Reference proteome</keyword>
<accession>A0A2N5ULF3</accession>
<dbReference type="Proteomes" id="UP000235388">
    <property type="component" value="Unassembled WGS sequence"/>
</dbReference>
<gene>
    <name evidence="1" type="ORF">PCANC_16547</name>
</gene>
<evidence type="ECO:0000313" key="1">
    <source>
        <dbReference type="EMBL" id="PLW38591.1"/>
    </source>
</evidence>
<organism evidence="1 2">
    <name type="scientific">Puccinia coronata f. sp. avenae</name>
    <dbReference type="NCBI Taxonomy" id="200324"/>
    <lineage>
        <taxon>Eukaryota</taxon>
        <taxon>Fungi</taxon>
        <taxon>Dikarya</taxon>
        <taxon>Basidiomycota</taxon>
        <taxon>Pucciniomycotina</taxon>
        <taxon>Pucciniomycetes</taxon>
        <taxon>Pucciniales</taxon>
        <taxon>Pucciniaceae</taxon>
        <taxon>Puccinia</taxon>
    </lineage>
</organism>
<evidence type="ECO:0000313" key="2">
    <source>
        <dbReference type="Proteomes" id="UP000235388"/>
    </source>
</evidence>